<sequence length="321" mass="36075">MGVMDKFLYKSVVEENDEEVEVEFQDLEPQEHVEGQKHVEVEIVDQEHFDNGNFLGLIEMLQEFNPICQERVHQITTNELHNSFSYTKMAFYGHSGESQWPYCFYPNSYPTQSLISYPSPNLIQNQPNHCTSYYLDYQPPISQTNYYIASSSSHSTSAPDDEVFEEYDPDPYSGGYDIVQTYGKPLPPSNQTCYPRSAPDSKGMSYETGAAAPGTNKGGNESAWESPQVGNDDAIASSRYYGSGLEGVDLCGGVFGYWPCWEKHQKKKKGNDLDQEKCNRSSNGGGDEDSPWSDCTSAADYIFGSPFGYGDLSYSSYQQQY</sequence>
<dbReference type="Proteomes" id="UP000595140">
    <property type="component" value="Unassembled WGS sequence"/>
</dbReference>
<gene>
    <name evidence="2" type="ORF">CCAM_LOCUS30360</name>
</gene>
<dbReference type="InterPro" id="IPR038943">
    <property type="entry name" value="PLDrp1-like"/>
</dbReference>
<dbReference type="PANTHER" id="PTHR33971:SF3">
    <property type="entry name" value="UBIQUITIN CARBOXYL-TERMINAL HYDROLASE 36"/>
    <property type="match status" value="1"/>
</dbReference>
<dbReference type="AlphaFoldDB" id="A0A484MKL4"/>
<dbReference type="OrthoDB" id="768992at2759"/>
<dbReference type="EMBL" id="OOIL02003592">
    <property type="protein sequence ID" value="VFQ88584.1"/>
    <property type="molecule type" value="Genomic_DNA"/>
</dbReference>
<reference evidence="2 3" key="1">
    <citation type="submission" date="2018-04" db="EMBL/GenBank/DDBJ databases">
        <authorList>
            <person name="Vogel A."/>
        </authorList>
    </citation>
    <scope>NUCLEOTIDE SEQUENCE [LARGE SCALE GENOMIC DNA]</scope>
</reference>
<name>A0A484MKL4_9ASTE</name>
<accession>A0A484MKL4</accession>
<dbReference type="GO" id="GO:0070300">
    <property type="term" value="F:phosphatidic acid binding"/>
    <property type="evidence" value="ECO:0007669"/>
    <property type="project" value="InterPro"/>
</dbReference>
<dbReference type="PANTHER" id="PTHR33971">
    <property type="entry name" value="OS06G0232000 PROTEIN"/>
    <property type="match status" value="1"/>
</dbReference>
<feature type="region of interest" description="Disordered" evidence="1">
    <location>
        <begin position="271"/>
        <end position="293"/>
    </location>
</feature>
<keyword evidence="3" id="KW-1185">Reference proteome</keyword>
<dbReference type="GO" id="GO:0004674">
    <property type="term" value="F:protein serine/threonine kinase activity"/>
    <property type="evidence" value="ECO:0007669"/>
    <property type="project" value="TreeGrafter"/>
</dbReference>
<evidence type="ECO:0000256" key="1">
    <source>
        <dbReference type="SAM" id="MobiDB-lite"/>
    </source>
</evidence>
<evidence type="ECO:0000313" key="2">
    <source>
        <dbReference type="EMBL" id="VFQ88584.1"/>
    </source>
</evidence>
<organism evidence="2 3">
    <name type="scientific">Cuscuta campestris</name>
    <dbReference type="NCBI Taxonomy" id="132261"/>
    <lineage>
        <taxon>Eukaryota</taxon>
        <taxon>Viridiplantae</taxon>
        <taxon>Streptophyta</taxon>
        <taxon>Embryophyta</taxon>
        <taxon>Tracheophyta</taxon>
        <taxon>Spermatophyta</taxon>
        <taxon>Magnoliopsida</taxon>
        <taxon>eudicotyledons</taxon>
        <taxon>Gunneridae</taxon>
        <taxon>Pentapetalae</taxon>
        <taxon>asterids</taxon>
        <taxon>lamiids</taxon>
        <taxon>Solanales</taxon>
        <taxon>Convolvulaceae</taxon>
        <taxon>Cuscuteae</taxon>
        <taxon>Cuscuta</taxon>
        <taxon>Cuscuta subgen. Grammica</taxon>
        <taxon>Cuscuta sect. Cleistogrammica</taxon>
    </lineage>
</organism>
<feature type="region of interest" description="Disordered" evidence="1">
    <location>
        <begin position="185"/>
        <end position="230"/>
    </location>
</feature>
<proteinExistence type="predicted"/>
<evidence type="ECO:0000313" key="3">
    <source>
        <dbReference type="Proteomes" id="UP000595140"/>
    </source>
</evidence>
<protein>
    <submittedName>
        <fullName evidence="2">Uncharacterized protein</fullName>
    </submittedName>
</protein>